<protein>
    <submittedName>
        <fullName evidence="2">Uncharacterized protein</fullName>
    </submittedName>
</protein>
<keyword evidence="1" id="KW-0472">Membrane</keyword>
<keyword evidence="1" id="KW-1133">Transmembrane helix</keyword>
<evidence type="ECO:0000313" key="2">
    <source>
        <dbReference type="EMBL" id="KAF2152208.1"/>
    </source>
</evidence>
<accession>A0A9P4J4E5</accession>
<dbReference type="Proteomes" id="UP000799439">
    <property type="component" value="Unassembled WGS sequence"/>
</dbReference>
<comment type="caution">
    <text evidence="2">The sequence shown here is derived from an EMBL/GenBank/DDBJ whole genome shotgun (WGS) entry which is preliminary data.</text>
</comment>
<dbReference type="AlphaFoldDB" id="A0A9P4J4E5"/>
<sequence>MFRIPALSLSVIKYIVGPTSTIILLAMRRASCKDSNSSNLVIPCTWRTIGRLEEM</sequence>
<organism evidence="2 3">
    <name type="scientific">Myriangium duriaei CBS 260.36</name>
    <dbReference type="NCBI Taxonomy" id="1168546"/>
    <lineage>
        <taxon>Eukaryota</taxon>
        <taxon>Fungi</taxon>
        <taxon>Dikarya</taxon>
        <taxon>Ascomycota</taxon>
        <taxon>Pezizomycotina</taxon>
        <taxon>Dothideomycetes</taxon>
        <taxon>Dothideomycetidae</taxon>
        <taxon>Myriangiales</taxon>
        <taxon>Myriangiaceae</taxon>
        <taxon>Myriangium</taxon>
    </lineage>
</organism>
<name>A0A9P4J4E5_9PEZI</name>
<gene>
    <name evidence="2" type="ORF">K461DRAFT_143492</name>
</gene>
<keyword evidence="1" id="KW-0812">Transmembrane</keyword>
<feature type="transmembrane region" description="Helical" evidence="1">
    <location>
        <begin position="6"/>
        <end position="27"/>
    </location>
</feature>
<evidence type="ECO:0000256" key="1">
    <source>
        <dbReference type="SAM" id="Phobius"/>
    </source>
</evidence>
<evidence type="ECO:0000313" key="3">
    <source>
        <dbReference type="Proteomes" id="UP000799439"/>
    </source>
</evidence>
<dbReference type="EMBL" id="ML996086">
    <property type="protein sequence ID" value="KAF2152208.1"/>
    <property type="molecule type" value="Genomic_DNA"/>
</dbReference>
<reference evidence="2" key="1">
    <citation type="journal article" date="2020" name="Stud. Mycol.">
        <title>101 Dothideomycetes genomes: a test case for predicting lifestyles and emergence of pathogens.</title>
        <authorList>
            <person name="Haridas S."/>
            <person name="Albert R."/>
            <person name="Binder M."/>
            <person name="Bloem J."/>
            <person name="Labutti K."/>
            <person name="Salamov A."/>
            <person name="Andreopoulos B."/>
            <person name="Baker S."/>
            <person name="Barry K."/>
            <person name="Bills G."/>
            <person name="Bluhm B."/>
            <person name="Cannon C."/>
            <person name="Castanera R."/>
            <person name="Culley D."/>
            <person name="Daum C."/>
            <person name="Ezra D."/>
            <person name="Gonzalez J."/>
            <person name="Henrissat B."/>
            <person name="Kuo A."/>
            <person name="Liang C."/>
            <person name="Lipzen A."/>
            <person name="Lutzoni F."/>
            <person name="Magnuson J."/>
            <person name="Mondo S."/>
            <person name="Nolan M."/>
            <person name="Ohm R."/>
            <person name="Pangilinan J."/>
            <person name="Park H.-J."/>
            <person name="Ramirez L."/>
            <person name="Alfaro M."/>
            <person name="Sun H."/>
            <person name="Tritt A."/>
            <person name="Yoshinaga Y."/>
            <person name="Zwiers L.-H."/>
            <person name="Turgeon B."/>
            <person name="Goodwin S."/>
            <person name="Spatafora J."/>
            <person name="Crous P."/>
            <person name="Grigoriev I."/>
        </authorList>
    </citation>
    <scope>NUCLEOTIDE SEQUENCE</scope>
    <source>
        <strain evidence="2">CBS 260.36</strain>
    </source>
</reference>
<keyword evidence="3" id="KW-1185">Reference proteome</keyword>
<proteinExistence type="predicted"/>